<evidence type="ECO:0000313" key="1">
    <source>
        <dbReference type="EMBL" id="AKV02958.1"/>
    </source>
</evidence>
<dbReference type="Proteomes" id="UP000064967">
    <property type="component" value="Chromosome"/>
</dbReference>
<keyword evidence="2" id="KW-1185">Reference proteome</keyword>
<dbReference type="KEGG" id="llu:AKJ09_09621"/>
<dbReference type="AlphaFoldDB" id="A0A0K1QB45"/>
<name>A0A0K1QB45_9BACT</name>
<proteinExistence type="predicted"/>
<accession>A0A0K1QB45</accession>
<protein>
    <submittedName>
        <fullName evidence="1">Uncharacterized protein</fullName>
    </submittedName>
</protein>
<organism evidence="1 2">
    <name type="scientific">Labilithrix luteola</name>
    <dbReference type="NCBI Taxonomy" id="1391654"/>
    <lineage>
        <taxon>Bacteria</taxon>
        <taxon>Pseudomonadati</taxon>
        <taxon>Myxococcota</taxon>
        <taxon>Polyangia</taxon>
        <taxon>Polyangiales</taxon>
        <taxon>Labilitrichaceae</taxon>
        <taxon>Labilithrix</taxon>
    </lineage>
</organism>
<dbReference type="EMBL" id="CP012333">
    <property type="protein sequence ID" value="AKV02958.1"/>
    <property type="molecule type" value="Genomic_DNA"/>
</dbReference>
<reference evidence="1 2" key="1">
    <citation type="submission" date="2015-08" db="EMBL/GenBank/DDBJ databases">
        <authorList>
            <person name="Babu N.S."/>
            <person name="Beckwith C.J."/>
            <person name="Beseler K.G."/>
            <person name="Brison A."/>
            <person name="Carone J.V."/>
            <person name="Caskin T.P."/>
            <person name="Diamond M."/>
            <person name="Durham M.E."/>
            <person name="Foxe J.M."/>
            <person name="Go M."/>
            <person name="Henderson B.A."/>
            <person name="Jones I.B."/>
            <person name="McGettigan J.A."/>
            <person name="Micheletti S.J."/>
            <person name="Nasrallah M.E."/>
            <person name="Ortiz D."/>
            <person name="Piller C.R."/>
            <person name="Privatt S.R."/>
            <person name="Schneider S.L."/>
            <person name="Sharp S."/>
            <person name="Smith T.C."/>
            <person name="Stanton J.D."/>
            <person name="Ullery H.E."/>
            <person name="Wilson R.J."/>
            <person name="Serrano M.G."/>
            <person name="Buck G."/>
            <person name="Lee V."/>
            <person name="Wang Y."/>
            <person name="Carvalho R."/>
            <person name="Voegtly L."/>
            <person name="Shi R."/>
            <person name="Duckworth R."/>
            <person name="Johnson A."/>
            <person name="Loviza R."/>
            <person name="Walstead R."/>
            <person name="Shah Z."/>
            <person name="Kiflezghi M."/>
            <person name="Wade K."/>
            <person name="Ball S.L."/>
            <person name="Bradley K.W."/>
            <person name="Asai D.J."/>
            <person name="Bowman C.A."/>
            <person name="Russell D.A."/>
            <person name="Pope W.H."/>
            <person name="Jacobs-Sera D."/>
            <person name="Hendrix R.W."/>
            <person name="Hatfull G.F."/>
        </authorList>
    </citation>
    <scope>NUCLEOTIDE SEQUENCE [LARGE SCALE GENOMIC DNA]</scope>
    <source>
        <strain evidence="1 2">DSM 27648</strain>
    </source>
</reference>
<sequence>MGLTFNVTAPDGGHRERLAHCFEMRFGAIDPRVLQATGFDGPGPRFDDVFARFWTERYPGVALTSDTKLFVAIFVDADHSTQLPTITQ</sequence>
<evidence type="ECO:0000313" key="2">
    <source>
        <dbReference type="Proteomes" id="UP000064967"/>
    </source>
</evidence>
<gene>
    <name evidence="1" type="ORF">AKJ09_09621</name>
</gene>